<feature type="transmembrane region" description="Helical" evidence="5">
    <location>
        <begin position="31"/>
        <end position="52"/>
    </location>
</feature>
<dbReference type="OrthoDB" id="9810601at2"/>
<evidence type="ECO:0000256" key="4">
    <source>
        <dbReference type="ARBA" id="ARBA00023136"/>
    </source>
</evidence>
<keyword evidence="4 5" id="KW-0472">Membrane</keyword>
<organism evidence="6 7">
    <name type="scientific">Baumannia cicadellinicola subsp. Homalodisca coagulata</name>
    <dbReference type="NCBI Taxonomy" id="374463"/>
    <lineage>
        <taxon>Bacteria</taxon>
        <taxon>Pseudomonadati</taxon>
        <taxon>Pseudomonadota</taxon>
        <taxon>Gammaproteobacteria</taxon>
        <taxon>Candidatus Palibaumannia</taxon>
    </lineage>
</organism>
<dbReference type="HOGENOM" id="CLU_092720_2_3_6"/>
<dbReference type="EMBL" id="CP000238">
    <property type="protein sequence ID" value="ABF14198.1"/>
    <property type="molecule type" value="Genomic_DNA"/>
</dbReference>
<dbReference type="STRING" id="374463.BCI_0367"/>
<evidence type="ECO:0000256" key="2">
    <source>
        <dbReference type="ARBA" id="ARBA00022692"/>
    </source>
</evidence>
<feature type="transmembrane region" description="Helical" evidence="5">
    <location>
        <begin position="7"/>
        <end position="25"/>
    </location>
</feature>
<dbReference type="Proteomes" id="UP000002427">
    <property type="component" value="Chromosome"/>
</dbReference>
<evidence type="ECO:0000256" key="1">
    <source>
        <dbReference type="ARBA" id="ARBA00004141"/>
    </source>
</evidence>
<proteinExistence type="predicted"/>
<dbReference type="InterPro" id="IPR052719">
    <property type="entry name" value="CvpA-like"/>
</dbReference>
<keyword evidence="2 5" id="KW-0812">Transmembrane</keyword>
<dbReference type="PANTHER" id="PTHR36926">
    <property type="entry name" value="COLICIN V PRODUCTION PROTEIN"/>
    <property type="match status" value="1"/>
</dbReference>
<sequence length="161" mass="18338">MSRIDYLIISIIMFSTLLSLIRGFIQESLSLINLACAFFVSSSYYQTIANYLTQFEEEIVRNSLAITILFIITMLIGKIINNVASSLVERAGLDGTDRVLGACFGLLRGILIILVILYLFATFTNCQYSKYWQQSLLIPQLCSIMRWLLNYLHITNSNMLI</sequence>
<dbReference type="GO" id="GO:0009403">
    <property type="term" value="P:toxin biosynthetic process"/>
    <property type="evidence" value="ECO:0007669"/>
    <property type="project" value="InterPro"/>
</dbReference>
<dbReference type="AlphaFoldDB" id="Q1LTA3"/>
<evidence type="ECO:0000313" key="7">
    <source>
        <dbReference type="Proteomes" id="UP000002427"/>
    </source>
</evidence>
<evidence type="ECO:0000256" key="5">
    <source>
        <dbReference type="SAM" id="Phobius"/>
    </source>
</evidence>
<feature type="transmembrane region" description="Helical" evidence="5">
    <location>
        <begin position="59"/>
        <end position="79"/>
    </location>
</feature>
<gene>
    <name evidence="6" type="primary">cvpA</name>
    <name evidence="6" type="ordered locus">BCI_0367</name>
</gene>
<comment type="subcellular location">
    <subcellularLocation>
        <location evidence="1">Membrane</location>
        <topology evidence="1">Multi-pass membrane protein</topology>
    </subcellularLocation>
</comment>
<feature type="transmembrane region" description="Helical" evidence="5">
    <location>
        <begin position="99"/>
        <end position="121"/>
    </location>
</feature>
<keyword evidence="3 5" id="KW-1133">Transmembrane helix</keyword>
<dbReference type="KEGG" id="bci:BCI_0367"/>
<accession>Q1LTA3</accession>
<evidence type="ECO:0000256" key="3">
    <source>
        <dbReference type="ARBA" id="ARBA00022989"/>
    </source>
</evidence>
<dbReference type="RefSeq" id="WP_011520544.1">
    <property type="nucleotide sequence ID" value="NC_007984.1"/>
</dbReference>
<evidence type="ECO:0000313" key="6">
    <source>
        <dbReference type="EMBL" id="ABF14198.1"/>
    </source>
</evidence>
<protein>
    <submittedName>
        <fullName evidence="6">CvpA family protein</fullName>
    </submittedName>
</protein>
<dbReference type="InterPro" id="IPR003825">
    <property type="entry name" value="Colicin-V_CvpA"/>
</dbReference>
<keyword evidence="7" id="KW-1185">Reference proteome</keyword>
<dbReference type="Pfam" id="PF02674">
    <property type="entry name" value="Colicin_V"/>
    <property type="match status" value="1"/>
</dbReference>
<name>Q1LTA3_BAUCH</name>
<reference evidence="6 7" key="1">
    <citation type="journal article" date="2006" name="PLoS Biol.">
        <title>Metabolic complementarity and genomics of the dual bacterial symbiosis of sharpshooters.</title>
        <authorList>
            <person name="Wu D."/>
            <person name="Daugherty S.C."/>
            <person name="Van Aken S.E."/>
            <person name="Pai G.H."/>
            <person name="Watkins K.L."/>
            <person name="Khouri H."/>
            <person name="Tallon L.J."/>
            <person name="Zaborsky J.M."/>
            <person name="Dunbar H.E."/>
            <person name="Tran P.L."/>
            <person name="Moran N.A."/>
            <person name="Eisen J.A."/>
        </authorList>
    </citation>
    <scope>NUCLEOTIDE SEQUENCE [LARGE SCALE GENOMIC DNA]</scope>
    <source>
        <strain evidence="6">Hc</strain>
    </source>
</reference>
<dbReference type="PANTHER" id="PTHR36926:SF1">
    <property type="entry name" value="COLICIN V PRODUCTION PROTEIN"/>
    <property type="match status" value="1"/>
</dbReference>
<dbReference type="GO" id="GO:0016020">
    <property type="term" value="C:membrane"/>
    <property type="evidence" value="ECO:0007669"/>
    <property type="project" value="UniProtKB-SubCell"/>
</dbReference>